<comment type="caution">
    <text evidence="2">The sequence shown here is derived from an EMBL/GenBank/DDBJ whole genome shotgun (WGS) entry which is preliminary data.</text>
</comment>
<evidence type="ECO:0000313" key="2">
    <source>
        <dbReference type="EMBL" id="PWR71595.1"/>
    </source>
</evidence>
<evidence type="ECO:0000256" key="1">
    <source>
        <dbReference type="SAM" id="Phobius"/>
    </source>
</evidence>
<protein>
    <recommendedName>
        <fullName evidence="4">Histidine kinase N-terminal 7TM region domain-containing protein</fullName>
    </recommendedName>
</protein>
<keyword evidence="1" id="KW-0472">Membrane</keyword>
<evidence type="ECO:0008006" key="4">
    <source>
        <dbReference type="Google" id="ProtNLM"/>
    </source>
</evidence>
<keyword evidence="3" id="KW-1185">Reference proteome</keyword>
<proteinExistence type="predicted"/>
<keyword evidence="1" id="KW-0812">Transmembrane</keyword>
<reference evidence="2 3" key="1">
    <citation type="submission" date="2018-05" db="EMBL/GenBank/DDBJ databases">
        <title>Draft genome of Methanospirillum lacunae Ki8-1.</title>
        <authorList>
            <person name="Dueholm M.S."/>
            <person name="Nielsen P.H."/>
            <person name="Bakmann L.F."/>
            <person name="Otzen D.E."/>
        </authorList>
    </citation>
    <scope>NUCLEOTIDE SEQUENCE [LARGE SCALE GENOMIC DNA]</scope>
    <source>
        <strain evidence="2 3">Ki8-1</strain>
    </source>
</reference>
<gene>
    <name evidence="2" type="ORF">DK846_12130</name>
</gene>
<sequence length="97" mass="10849">MLNIGSDVQGGLLVVSFLIIIQITFNFFRSGIPRLRVIFLTILCYLIWFCSFLLTLTGDGLSEGILWEILSFLGMASTLFVLFIGIYEILANPGVIR</sequence>
<accession>A0A2V2MZ36</accession>
<name>A0A2V2MZ36_9EURY</name>
<dbReference type="AlphaFoldDB" id="A0A2V2MZ36"/>
<feature type="transmembrane region" description="Helical" evidence="1">
    <location>
        <begin position="35"/>
        <end position="57"/>
    </location>
</feature>
<dbReference type="RefSeq" id="WP_109969214.1">
    <property type="nucleotide sequence ID" value="NZ_CP176093.1"/>
</dbReference>
<evidence type="ECO:0000313" key="3">
    <source>
        <dbReference type="Proteomes" id="UP000245657"/>
    </source>
</evidence>
<dbReference type="EMBL" id="QGMY01000008">
    <property type="protein sequence ID" value="PWR71595.1"/>
    <property type="molecule type" value="Genomic_DNA"/>
</dbReference>
<keyword evidence="1" id="KW-1133">Transmembrane helix</keyword>
<dbReference type="GeneID" id="97550247"/>
<dbReference type="Proteomes" id="UP000245657">
    <property type="component" value="Unassembled WGS sequence"/>
</dbReference>
<organism evidence="2 3">
    <name type="scientific">Methanospirillum lacunae</name>
    <dbReference type="NCBI Taxonomy" id="668570"/>
    <lineage>
        <taxon>Archaea</taxon>
        <taxon>Methanobacteriati</taxon>
        <taxon>Methanobacteriota</taxon>
        <taxon>Stenosarchaea group</taxon>
        <taxon>Methanomicrobia</taxon>
        <taxon>Methanomicrobiales</taxon>
        <taxon>Methanospirillaceae</taxon>
        <taxon>Methanospirillum</taxon>
    </lineage>
</organism>
<feature type="transmembrane region" description="Helical" evidence="1">
    <location>
        <begin position="69"/>
        <end position="90"/>
    </location>
</feature>
<feature type="transmembrane region" description="Helical" evidence="1">
    <location>
        <begin position="12"/>
        <end position="28"/>
    </location>
</feature>